<proteinExistence type="predicted"/>
<gene>
    <name evidence="1" type="ORF">QR685DRAFT_575745</name>
</gene>
<name>A0ABR3D0D2_NEUIN</name>
<comment type="caution">
    <text evidence="1">The sequence shown here is derived from an EMBL/GenBank/DDBJ whole genome shotgun (WGS) entry which is preliminary data.</text>
</comment>
<keyword evidence="2" id="KW-1185">Reference proteome</keyword>
<accession>A0ABR3D0D2</accession>
<evidence type="ECO:0000313" key="2">
    <source>
        <dbReference type="Proteomes" id="UP001451303"/>
    </source>
</evidence>
<dbReference type="Proteomes" id="UP001451303">
    <property type="component" value="Unassembled WGS sequence"/>
</dbReference>
<sequence>MKKELLFLRLAFIGSERHLLQRKIPYHQRVITQCVPDSMRMANIRLTQGLLRRYEDWDESPGKSPDASVFYPESTLLLPVAMKVSSEVIWAFYMRVNLKLARKVMRSPHLPEIAWCMHFASRDDLSGAHVKEDGYRWHSLSSIVTF</sequence>
<reference evidence="1 2" key="1">
    <citation type="submission" date="2023-09" db="EMBL/GenBank/DDBJ databases">
        <title>Multi-omics analysis of a traditional fermented food reveals byproduct-associated fungal strains for waste-to-food upcycling.</title>
        <authorList>
            <consortium name="Lawrence Berkeley National Laboratory"/>
            <person name="Rekdal V.M."/>
            <person name="Villalobos-Escobedo J.M."/>
            <person name="Rodriguez-Valeron N."/>
            <person name="Garcia M.O."/>
            <person name="Vasquez D.P."/>
            <person name="Damayanti I."/>
            <person name="Sorensen P.M."/>
            <person name="Baidoo E.E."/>
            <person name="De Carvalho A.C."/>
            <person name="Riley R."/>
            <person name="Lipzen A."/>
            <person name="He G."/>
            <person name="Yan M."/>
            <person name="Haridas S."/>
            <person name="Daum C."/>
            <person name="Yoshinaga Y."/>
            <person name="Ng V."/>
            <person name="Grigoriev I.V."/>
            <person name="Munk R."/>
            <person name="Nuraida L."/>
            <person name="Wijaya C.H."/>
            <person name="Morales P.-C."/>
            <person name="Keasling J.D."/>
        </authorList>
    </citation>
    <scope>NUCLEOTIDE SEQUENCE [LARGE SCALE GENOMIC DNA]</scope>
    <source>
        <strain evidence="1 2">FGSC 2613</strain>
    </source>
</reference>
<evidence type="ECO:0000313" key="1">
    <source>
        <dbReference type="EMBL" id="KAL0466148.1"/>
    </source>
</evidence>
<organism evidence="1 2">
    <name type="scientific">Neurospora intermedia</name>
    <dbReference type="NCBI Taxonomy" id="5142"/>
    <lineage>
        <taxon>Eukaryota</taxon>
        <taxon>Fungi</taxon>
        <taxon>Dikarya</taxon>
        <taxon>Ascomycota</taxon>
        <taxon>Pezizomycotina</taxon>
        <taxon>Sordariomycetes</taxon>
        <taxon>Sordariomycetidae</taxon>
        <taxon>Sordariales</taxon>
        <taxon>Sordariaceae</taxon>
        <taxon>Neurospora</taxon>
    </lineage>
</organism>
<dbReference type="EMBL" id="JAVLET010000014">
    <property type="protein sequence ID" value="KAL0466148.1"/>
    <property type="molecule type" value="Genomic_DNA"/>
</dbReference>
<protein>
    <submittedName>
        <fullName evidence="1">Uncharacterized protein</fullName>
    </submittedName>
</protein>